<accession>A0AC60PAL2</accession>
<proteinExistence type="predicted"/>
<sequence>MLHTNAVPSVFAFKKPLKQRKAPKVREALKEVCHPPQLQAERASAQIDEAPEDISMELEDDTENIQAQQMHPGDALQNENTENERDKELQKRRRHIAGLEQELLQVKNKSYRLEEENQLLKISCNSMMAKLRKAGVGEGTA</sequence>
<evidence type="ECO:0000313" key="2">
    <source>
        <dbReference type="Proteomes" id="UP000805193"/>
    </source>
</evidence>
<name>A0AC60PAL2_IXOPE</name>
<protein>
    <submittedName>
        <fullName evidence="1">Uncharacterized protein</fullName>
    </submittedName>
</protein>
<keyword evidence="2" id="KW-1185">Reference proteome</keyword>
<comment type="caution">
    <text evidence="1">The sequence shown here is derived from an EMBL/GenBank/DDBJ whole genome shotgun (WGS) entry which is preliminary data.</text>
</comment>
<dbReference type="EMBL" id="JABSTQ010010986">
    <property type="protein sequence ID" value="KAG0416149.1"/>
    <property type="molecule type" value="Genomic_DNA"/>
</dbReference>
<reference evidence="1 2" key="1">
    <citation type="journal article" date="2020" name="Cell">
        <title>Large-Scale Comparative Analyses of Tick Genomes Elucidate Their Genetic Diversity and Vector Capacities.</title>
        <authorList>
            <consortium name="Tick Genome and Microbiome Consortium (TIGMIC)"/>
            <person name="Jia N."/>
            <person name="Wang J."/>
            <person name="Shi W."/>
            <person name="Du L."/>
            <person name="Sun Y."/>
            <person name="Zhan W."/>
            <person name="Jiang J.F."/>
            <person name="Wang Q."/>
            <person name="Zhang B."/>
            <person name="Ji P."/>
            <person name="Bell-Sakyi L."/>
            <person name="Cui X.M."/>
            <person name="Yuan T.T."/>
            <person name="Jiang B.G."/>
            <person name="Yang W.F."/>
            <person name="Lam T.T."/>
            <person name="Chang Q.C."/>
            <person name="Ding S.J."/>
            <person name="Wang X.J."/>
            <person name="Zhu J.G."/>
            <person name="Ruan X.D."/>
            <person name="Zhao L."/>
            <person name="Wei J.T."/>
            <person name="Ye R.Z."/>
            <person name="Que T.C."/>
            <person name="Du C.H."/>
            <person name="Zhou Y.H."/>
            <person name="Cheng J.X."/>
            <person name="Dai P.F."/>
            <person name="Guo W.B."/>
            <person name="Han X.H."/>
            <person name="Huang E.J."/>
            <person name="Li L.F."/>
            <person name="Wei W."/>
            <person name="Gao Y.C."/>
            <person name="Liu J.Z."/>
            <person name="Shao H.Z."/>
            <person name="Wang X."/>
            <person name="Wang C.C."/>
            <person name="Yang T.C."/>
            <person name="Huo Q.B."/>
            <person name="Li W."/>
            <person name="Chen H.Y."/>
            <person name="Chen S.E."/>
            <person name="Zhou L.G."/>
            <person name="Ni X.B."/>
            <person name="Tian J.H."/>
            <person name="Sheng Y."/>
            <person name="Liu T."/>
            <person name="Pan Y.S."/>
            <person name="Xia L.Y."/>
            <person name="Li J."/>
            <person name="Zhao F."/>
            <person name="Cao W.C."/>
        </authorList>
    </citation>
    <scope>NUCLEOTIDE SEQUENCE [LARGE SCALE GENOMIC DNA]</scope>
    <source>
        <strain evidence="1">Iper-2018</strain>
    </source>
</reference>
<gene>
    <name evidence="1" type="ORF">HPB47_006681</name>
</gene>
<dbReference type="Proteomes" id="UP000805193">
    <property type="component" value="Unassembled WGS sequence"/>
</dbReference>
<organism evidence="1 2">
    <name type="scientific">Ixodes persulcatus</name>
    <name type="common">Taiga tick</name>
    <dbReference type="NCBI Taxonomy" id="34615"/>
    <lineage>
        <taxon>Eukaryota</taxon>
        <taxon>Metazoa</taxon>
        <taxon>Ecdysozoa</taxon>
        <taxon>Arthropoda</taxon>
        <taxon>Chelicerata</taxon>
        <taxon>Arachnida</taxon>
        <taxon>Acari</taxon>
        <taxon>Parasitiformes</taxon>
        <taxon>Ixodida</taxon>
        <taxon>Ixodoidea</taxon>
        <taxon>Ixodidae</taxon>
        <taxon>Ixodinae</taxon>
        <taxon>Ixodes</taxon>
    </lineage>
</organism>
<evidence type="ECO:0000313" key="1">
    <source>
        <dbReference type="EMBL" id="KAG0416149.1"/>
    </source>
</evidence>